<evidence type="ECO:0000256" key="3">
    <source>
        <dbReference type="ARBA" id="ARBA00022705"/>
    </source>
</evidence>
<feature type="compositionally biased region" description="Acidic residues" evidence="6">
    <location>
        <begin position="137"/>
        <end position="156"/>
    </location>
</feature>
<keyword evidence="8" id="KW-1185">Reference proteome</keyword>
<evidence type="ECO:0008006" key="9">
    <source>
        <dbReference type="Google" id="ProtNLM"/>
    </source>
</evidence>
<dbReference type="InterPro" id="IPR003874">
    <property type="entry name" value="CDC45"/>
</dbReference>
<comment type="caution">
    <text evidence="7">The sequence shown here is derived from an EMBL/GenBank/DDBJ whole genome shotgun (WGS) entry which is preliminary data.</text>
</comment>
<dbReference type="PANTHER" id="PTHR10507">
    <property type="entry name" value="CDC45-RELATED PROTEIN"/>
    <property type="match status" value="1"/>
</dbReference>
<protein>
    <recommendedName>
        <fullName evidence="9">CDC45-like protein</fullName>
    </recommendedName>
</protein>
<evidence type="ECO:0000256" key="4">
    <source>
        <dbReference type="ARBA" id="ARBA00023242"/>
    </source>
</evidence>
<organism evidence="7 8">
    <name type="scientific">Steinernema hermaphroditum</name>
    <dbReference type="NCBI Taxonomy" id="289476"/>
    <lineage>
        <taxon>Eukaryota</taxon>
        <taxon>Metazoa</taxon>
        <taxon>Ecdysozoa</taxon>
        <taxon>Nematoda</taxon>
        <taxon>Chromadorea</taxon>
        <taxon>Rhabditida</taxon>
        <taxon>Tylenchina</taxon>
        <taxon>Panagrolaimomorpha</taxon>
        <taxon>Strongyloidoidea</taxon>
        <taxon>Steinernematidae</taxon>
        <taxon>Steinernema</taxon>
    </lineage>
</organism>
<dbReference type="AlphaFoldDB" id="A0AA39ICB4"/>
<comment type="subcellular location">
    <subcellularLocation>
        <location evidence="1">Nucleus</location>
    </subcellularLocation>
</comment>
<evidence type="ECO:0000256" key="6">
    <source>
        <dbReference type="SAM" id="MobiDB-lite"/>
    </source>
</evidence>
<dbReference type="PANTHER" id="PTHR10507:SF0">
    <property type="entry name" value="CELL DIVISION CONTROL PROTEIN 45 HOMOLOG"/>
    <property type="match status" value="1"/>
</dbReference>
<dbReference type="GO" id="GO:0003697">
    <property type="term" value="F:single-stranded DNA binding"/>
    <property type="evidence" value="ECO:0007669"/>
    <property type="project" value="TreeGrafter"/>
</dbReference>
<proteinExistence type="inferred from homology"/>
<dbReference type="GO" id="GO:0003682">
    <property type="term" value="F:chromatin binding"/>
    <property type="evidence" value="ECO:0007669"/>
    <property type="project" value="TreeGrafter"/>
</dbReference>
<dbReference type="GO" id="GO:0006270">
    <property type="term" value="P:DNA replication initiation"/>
    <property type="evidence" value="ECO:0007669"/>
    <property type="project" value="InterPro"/>
</dbReference>
<dbReference type="Pfam" id="PF02724">
    <property type="entry name" value="CDC45"/>
    <property type="match status" value="1"/>
</dbReference>
<dbReference type="GO" id="GO:0031261">
    <property type="term" value="C:DNA replication preinitiation complex"/>
    <property type="evidence" value="ECO:0007669"/>
    <property type="project" value="TreeGrafter"/>
</dbReference>
<keyword evidence="4" id="KW-0539">Nucleus</keyword>
<feature type="region of interest" description="Disordered" evidence="6">
    <location>
        <begin position="136"/>
        <end position="165"/>
    </location>
</feature>
<reference evidence="7" key="1">
    <citation type="submission" date="2023-06" db="EMBL/GenBank/DDBJ databases">
        <title>Genomic analysis of the entomopathogenic nematode Steinernema hermaphroditum.</title>
        <authorList>
            <person name="Schwarz E.M."/>
            <person name="Heppert J.K."/>
            <person name="Baniya A."/>
            <person name="Schwartz H.T."/>
            <person name="Tan C.-H."/>
            <person name="Antoshechkin I."/>
            <person name="Sternberg P.W."/>
            <person name="Goodrich-Blair H."/>
            <person name="Dillman A.R."/>
        </authorList>
    </citation>
    <scope>NUCLEOTIDE SEQUENCE</scope>
    <source>
        <strain evidence="7">PS9179</strain>
        <tissue evidence="7">Whole animal</tissue>
    </source>
</reference>
<sequence length="576" mass="66438">MLIRDNLRIHFYENLKEQGHCLVLVNTDVDAICAWTILESLFRCDEFSYSVLAVAGTEDFETKLQEHSQTTKTILLINCGGNRAISDLQIAPDCRIFIVDSRRPFHHENVYDDSNVRVVVDAAELERLAIPSVSDIYENETDSEDEEDENMSDDENYDRRQSHTDKIERRAAKDLEKRIWKQNRMDKLWKYYENAWFSISSAVVMFQLAHECSKSCPEGLWCAGVGLASQLNDCLISVDFYYETCIDKLRTFLRRFAPHNGLEDKSGQLFRLKFGKELTLPFYAHWSLYESMLNDENFVIRNHMWSQKGKDRLHLNLASLGLTLLETRQVFHLMDRERRNEVFNILYEDQHSEHNIQFSTFTAQFDYNKPYNAVDFARALAVRLEYGQRGPLHEPIDDRFRAAASVLDRFMNGKGSDEMAQIVESAKEQLKATVDLAIQTVKQQNVTPSGGFILVRVNTVTEAGYVIASRHSLFTFARLVQNAYAHKSTHKDRKRKPLIFVITLTDDLDGWTLVTGLMPLDAVDAESKKSVIGRAFEQTIERTRVEAVQKTFDSSIILLNTHHRLKFLDGLQVAFS</sequence>
<evidence type="ECO:0000313" key="7">
    <source>
        <dbReference type="EMBL" id="KAK0420614.1"/>
    </source>
</evidence>
<evidence type="ECO:0000256" key="2">
    <source>
        <dbReference type="ARBA" id="ARBA00010727"/>
    </source>
</evidence>
<evidence type="ECO:0000256" key="1">
    <source>
        <dbReference type="ARBA" id="ARBA00004123"/>
    </source>
</evidence>
<dbReference type="Proteomes" id="UP001175271">
    <property type="component" value="Unassembled WGS sequence"/>
</dbReference>
<comment type="similarity">
    <text evidence="2">Belongs to the CDC45 family.</text>
</comment>
<dbReference type="EMBL" id="JAUCMV010000002">
    <property type="protein sequence ID" value="KAK0420614.1"/>
    <property type="molecule type" value="Genomic_DNA"/>
</dbReference>
<dbReference type="GO" id="GO:0000727">
    <property type="term" value="P:double-strand break repair via break-induced replication"/>
    <property type="evidence" value="ECO:0007669"/>
    <property type="project" value="TreeGrafter"/>
</dbReference>
<name>A0AA39ICB4_9BILA</name>
<keyword evidence="5" id="KW-0131">Cell cycle</keyword>
<gene>
    <name evidence="7" type="ORF">QR680_014793</name>
</gene>
<dbReference type="GO" id="GO:0003688">
    <property type="term" value="F:DNA replication origin binding"/>
    <property type="evidence" value="ECO:0007669"/>
    <property type="project" value="TreeGrafter"/>
</dbReference>
<accession>A0AA39ICB4</accession>
<evidence type="ECO:0000313" key="8">
    <source>
        <dbReference type="Proteomes" id="UP001175271"/>
    </source>
</evidence>
<evidence type="ECO:0000256" key="5">
    <source>
        <dbReference type="ARBA" id="ARBA00023306"/>
    </source>
</evidence>
<dbReference type="GO" id="GO:1902977">
    <property type="term" value="P:mitotic DNA replication preinitiation complex assembly"/>
    <property type="evidence" value="ECO:0007669"/>
    <property type="project" value="TreeGrafter"/>
</dbReference>
<keyword evidence="3" id="KW-0235">DNA replication</keyword>